<gene>
    <name evidence="1" type="ORF">F6X42_12845</name>
</gene>
<dbReference type="InterPro" id="IPR014937">
    <property type="entry name" value="DUF1810"/>
</dbReference>
<accession>A0ABR7PMC2</accession>
<evidence type="ECO:0000313" key="1">
    <source>
        <dbReference type="EMBL" id="MBC8747461.1"/>
    </source>
</evidence>
<name>A0ABR7PMC2_9BURK</name>
<sequence length="139" mass="16039">MNDLDDFQRFLDAQNPVYAQVCDELKHGRKRSHWMWFVFPQIHGLGASAMAQRFALSSLAEAQTYLRHPILGPRLRETTQLVNLVGDRSIEEIFGYPDYLKFRSSVTLFARATNDNDVFVEALRKYFGGEADPRTLELL</sequence>
<dbReference type="EMBL" id="VZQQ01000009">
    <property type="protein sequence ID" value="MBC8747461.1"/>
    <property type="molecule type" value="Genomic_DNA"/>
</dbReference>
<protein>
    <submittedName>
        <fullName evidence="1">DUF1810 domain-containing protein</fullName>
    </submittedName>
</protein>
<dbReference type="PIRSF" id="PIRSF008546">
    <property type="entry name" value="UCP008546"/>
    <property type="match status" value="1"/>
</dbReference>
<dbReference type="InterPro" id="IPR036287">
    <property type="entry name" value="Rv1873-like_sf"/>
</dbReference>
<dbReference type="Pfam" id="PF08837">
    <property type="entry name" value="DUF1810"/>
    <property type="match status" value="1"/>
</dbReference>
<keyword evidence="2" id="KW-1185">Reference proteome</keyword>
<dbReference type="SUPFAM" id="SSF140736">
    <property type="entry name" value="Rv1873-like"/>
    <property type="match status" value="1"/>
</dbReference>
<comment type="caution">
    <text evidence="1">The sequence shown here is derived from an EMBL/GenBank/DDBJ whole genome shotgun (WGS) entry which is preliminary data.</text>
</comment>
<dbReference type="RefSeq" id="WP_187634554.1">
    <property type="nucleotide sequence ID" value="NZ_VZQQ01000009.1"/>
</dbReference>
<dbReference type="Proteomes" id="UP000736373">
    <property type="component" value="Unassembled WGS sequence"/>
</dbReference>
<organism evidence="1 2">
    <name type="scientific">Paraburkholderia podalyriae</name>
    <dbReference type="NCBI Taxonomy" id="1938811"/>
    <lineage>
        <taxon>Bacteria</taxon>
        <taxon>Pseudomonadati</taxon>
        <taxon>Pseudomonadota</taxon>
        <taxon>Betaproteobacteria</taxon>
        <taxon>Burkholderiales</taxon>
        <taxon>Burkholderiaceae</taxon>
        <taxon>Paraburkholderia</taxon>
    </lineage>
</organism>
<evidence type="ECO:0000313" key="2">
    <source>
        <dbReference type="Proteomes" id="UP000736373"/>
    </source>
</evidence>
<proteinExistence type="predicted"/>
<dbReference type="Gene3D" id="1.25.40.380">
    <property type="entry name" value="Protein of unknown function DUF1810"/>
    <property type="match status" value="1"/>
</dbReference>
<reference evidence="1 2" key="1">
    <citation type="submission" date="2019-09" db="EMBL/GenBank/DDBJ databases">
        <title>Paraburkholderia podalyriae sp. nov., A South African Podalyria-associated rhizobium.</title>
        <authorList>
            <person name="Mavima L."/>
            <person name="Beukes C.W."/>
            <person name="Palmer M."/>
            <person name="De Meyer S.E."/>
            <person name="James E.K."/>
            <person name="Maluk M."/>
            <person name="Avontuur J.R."/>
            <person name="Chan W.Y."/>
            <person name="Venter S.N."/>
            <person name="Steenkamp E.T."/>
        </authorList>
    </citation>
    <scope>NUCLEOTIDE SEQUENCE [LARGE SCALE GENOMIC DNA]</scope>
    <source>
        <strain evidence="1 2">WC7.3b</strain>
    </source>
</reference>